<proteinExistence type="predicted"/>
<reference evidence="3 4" key="1">
    <citation type="journal article" date="2023" name="Commun. Biol.">
        <title>Genome analysis of Parmales, the sister group of diatoms, reveals the evolutionary specialization of diatoms from phago-mixotrophs to photoautotrophs.</title>
        <authorList>
            <person name="Ban H."/>
            <person name="Sato S."/>
            <person name="Yoshikawa S."/>
            <person name="Yamada K."/>
            <person name="Nakamura Y."/>
            <person name="Ichinomiya M."/>
            <person name="Sato N."/>
            <person name="Blanc-Mathieu R."/>
            <person name="Endo H."/>
            <person name="Kuwata A."/>
            <person name="Ogata H."/>
        </authorList>
    </citation>
    <scope>NUCLEOTIDE SEQUENCE [LARGE SCALE GENOMIC DNA]</scope>
</reference>
<feature type="transmembrane region" description="Helical" evidence="2">
    <location>
        <begin position="107"/>
        <end position="128"/>
    </location>
</feature>
<dbReference type="PANTHER" id="PTHR31134:SF1">
    <property type="entry name" value="TRANSMEMBRANE PROTEIN 128"/>
    <property type="match status" value="1"/>
</dbReference>
<feature type="transmembrane region" description="Helical" evidence="2">
    <location>
        <begin position="72"/>
        <end position="95"/>
    </location>
</feature>
<name>A0ABQ6N8Y9_9STRA</name>
<dbReference type="Pfam" id="PF20479">
    <property type="entry name" value="TMEM128"/>
    <property type="match status" value="1"/>
</dbReference>
<dbReference type="PANTHER" id="PTHR31134">
    <property type="entry name" value="TRANSMEMBRANE PROTEIN 128"/>
    <property type="match status" value="1"/>
</dbReference>
<dbReference type="EMBL" id="BRYB01006525">
    <property type="protein sequence ID" value="GMI50986.1"/>
    <property type="molecule type" value="Genomic_DNA"/>
</dbReference>
<organism evidence="3 4">
    <name type="scientific">Tetraparma gracilis</name>
    <dbReference type="NCBI Taxonomy" id="2962635"/>
    <lineage>
        <taxon>Eukaryota</taxon>
        <taxon>Sar</taxon>
        <taxon>Stramenopiles</taxon>
        <taxon>Ochrophyta</taxon>
        <taxon>Bolidophyceae</taxon>
        <taxon>Parmales</taxon>
        <taxon>Triparmaceae</taxon>
        <taxon>Tetraparma</taxon>
    </lineage>
</organism>
<evidence type="ECO:0000313" key="4">
    <source>
        <dbReference type="Proteomes" id="UP001165060"/>
    </source>
</evidence>
<dbReference type="InterPro" id="IPR033579">
    <property type="entry name" value="TMEM128"/>
</dbReference>
<feature type="transmembrane region" description="Helical" evidence="2">
    <location>
        <begin position="41"/>
        <end position="60"/>
    </location>
</feature>
<feature type="transmembrane region" description="Helical" evidence="2">
    <location>
        <begin position="134"/>
        <end position="157"/>
    </location>
</feature>
<feature type="compositionally biased region" description="Low complexity" evidence="1">
    <location>
        <begin position="11"/>
        <end position="20"/>
    </location>
</feature>
<protein>
    <submittedName>
        <fullName evidence="3">Uncharacterized protein</fullName>
    </submittedName>
</protein>
<dbReference type="Proteomes" id="UP001165060">
    <property type="component" value="Unassembled WGS sequence"/>
</dbReference>
<sequence>MSTYRRVPQTASSSAAGPSAAEKRRLAQERSKNAEIISNKIHALFWVVLAGFTLIQTNFLHRCFADPEVNRLFFNASLALIAVNGTLLLYLAVYLPYVARVTLPWDVYCPRVIPTICGLSLVCAGTLLKALWPVWGFLTPFILVSVGMGAMFSLHFIPFLP</sequence>
<keyword evidence="2" id="KW-0812">Transmembrane</keyword>
<accession>A0ABQ6N8Y9</accession>
<keyword evidence="2" id="KW-0472">Membrane</keyword>
<comment type="caution">
    <text evidence="3">The sequence shown here is derived from an EMBL/GenBank/DDBJ whole genome shotgun (WGS) entry which is preliminary data.</text>
</comment>
<keyword evidence="4" id="KW-1185">Reference proteome</keyword>
<feature type="region of interest" description="Disordered" evidence="1">
    <location>
        <begin position="1"/>
        <end position="22"/>
    </location>
</feature>
<evidence type="ECO:0000256" key="2">
    <source>
        <dbReference type="SAM" id="Phobius"/>
    </source>
</evidence>
<evidence type="ECO:0000256" key="1">
    <source>
        <dbReference type="SAM" id="MobiDB-lite"/>
    </source>
</evidence>
<evidence type="ECO:0000313" key="3">
    <source>
        <dbReference type="EMBL" id="GMI50986.1"/>
    </source>
</evidence>
<gene>
    <name evidence="3" type="ORF">TeGR_g2142</name>
</gene>
<keyword evidence="2" id="KW-1133">Transmembrane helix</keyword>